<evidence type="ECO:0000313" key="3">
    <source>
        <dbReference type="Proteomes" id="UP001168823"/>
    </source>
</evidence>
<keyword evidence="1" id="KW-0812">Transmembrane</keyword>
<keyword evidence="1" id="KW-1133">Transmembrane helix</keyword>
<dbReference type="RefSeq" id="WP_302914193.1">
    <property type="nucleotide sequence ID" value="NZ_JAUMSQ010000066.1"/>
</dbReference>
<organism evidence="2 3">
    <name type="scientific">Mycolicibacterium arseniciresistens</name>
    <dbReference type="NCBI Taxonomy" id="3062257"/>
    <lineage>
        <taxon>Bacteria</taxon>
        <taxon>Bacillati</taxon>
        <taxon>Actinomycetota</taxon>
        <taxon>Actinomycetes</taxon>
        <taxon>Mycobacteriales</taxon>
        <taxon>Mycobacteriaceae</taxon>
        <taxon>Mycolicibacterium</taxon>
    </lineage>
</organism>
<feature type="transmembrane region" description="Helical" evidence="1">
    <location>
        <begin position="38"/>
        <end position="57"/>
    </location>
</feature>
<dbReference type="EMBL" id="JAUMSQ010000066">
    <property type="protein sequence ID" value="MDO3636413.1"/>
    <property type="molecule type" value="Genomic_DNA"/>
</dbReference>
<accession>A0ABT8UF51</accession>
<name>A0ABT8UF51_9MYCO</name>
<keyword evidence="3" id="KW-1185">Reference proteome</keyword>
<proteinExistence type="predicted"/>
<keyword evidence="1" id="KW-0472">Membrane</keyword>
<evidence type="ECO:0000256" key="1">
    <source>
        <dbReference type="SAM" id="Phobius"/>
    </source>
</evidence>
<protein>
    <submittedName>
        <fullName evidence="2">Uncharacterized protein</fullName>
    </submittedName>
</protein>
<reference evidence="2" key="1">
    <citation type="submission" date="2023-07" db="EMBL/GenBank/DDBJ databases">
        <title>Mycolicibacterium sp. nov., a novel bacterial species.</title>
        <authorList>
            <person name="Cao Y."/>
        </authorList>
    </citation>
    <scope>NUCLEOTIDE SEQUENCE</scope>
    <source>
        <strain evidence="2">KC 300</strain>
    </source>
</reference>
<dbReference type="Proteomes" id="UP001168823">
    <property type="component" value="Unassembled WGS sequence"/>
</dbReference>
<gene>
    <name evidence="2" type="ORF">Q2100_11720</name>
</gene>
<evidence type="ECO:0000313" key="2">
    <source>
        <dbReference type="EMBL" id="MDO3636413.1"/>
    </source>
</evidence>
<sequence length="220" mass="23893">MGVLPEKPWPTAEVYLGVLSTALLAVAVIGYFGDEEEGVTGGLLAAGVILASLAAFFRRIEGVLKITREGAEIPIGEYQAQRGQIVPAPKLQLPFGGEGTLAAEVEKAEMPALTTGDQQKQLRTGTDVGRDATPLVAFTSQADEQYNQLTLPRKLAVDAAVETLGQIRDPKFITSANTGGRAYSRRRLPDQNLQLIYRRLDKTRTDEPDRYVVIAIEDIK</sequence>
<feature type="transmembrane region" description="Helical" evidence="1">
    <location>
        <begin position="12"/>
        <end position="32"/>
    </location>
</feature>
<comment type="caution">
    <text evidence="2">The sequence shown here is derived from an EMBL/GenBank/DDBJ whole genome shotgun (WGS) entry which is preliminary data.</text>
</comment>